<dbReference type="KEGG" id="dsy:DSY0581"/>
<evidence type="ECO:0000256" key="2">
    <source>
        <dbReference type="ARBA" id="ARBA00022840"/>
    </source>
</evidence>
<dbReference type="PROSITE" id="PS00676">
    <property type="entry name" value="SIGMA54_INTERACT_2"/>
    <property type="match status" value="1"/>
</dbReference>
<dbReference type="Gene3D" id="3.40.50.300">
    <property type="entry name" value="P-loop containing nucleotide triphosphate hydrolases"/>
    <property type="match status" value="1"/>
</dbReference>
<accession>Q250C2</accession>
<evidence type="ECO:0000256" key="5">
    <source>
        <dbReference type="ARBA" id="ARBA00023163"/>
    </source>
</evidence>
<dbReference type="InterPro" id="IPR003593">
    <property type="entry name" value="AAA+_ATPase"/>
</dbReference>
<sequence length="704" mass="78552">MGGKFMQSKSFNLKKFDDVLNQMIVPNLQQAPLWDVDNRPMTKDRWETTVRCKKSLLDGDLDAVMTSEYPRAEIKKVWIESYKLGLRPSDKTHDPEEDMLRNENLMPFAQIVFPTIHDLGDFNKIPIFMNIHDRQGTFFFQKTESGIESYFVQEFLFSNEPREIRKSGLTSHLLCKRSMCPAVLLGPEHYLESDLNINSASAPIFDVSGNLDAIITLAYRETGIPWEKDTAEKVSTILTQVLLLAHRIQTSIRPPAERDIPVGREEIPCPDLINDPPIIVVDPAGTIIGINPAGRRFFPTLPTDGQAGNIRRYLPANSKLLPLIQTQAQTIITEVICSPPATGLYSVQIRPFEAAGRSCSILLFSNAKESGQATAPGKCSPAADCFNSLIGESHAFRNAIDQAVCFANSNGNILLTGESGTGKELFAKAIHNCQDKKGPFVAINCAAIPRELISSELFGYASGSFTGGDRKGRKGKIEMADGGTLFLDEIGDMPYELQAVLLRVLQDKQVTRIGDHVSHQIEFNLITATNRNLKDLMESGQFRPDLFYRISMFPINIPPLRDRKGDIKLLVSYFMNSCGQNNPESLSISNEALQILEEYDWPGNVRQLENVILYMMTIAKSRNCKVLLPEHIPNIVIQSSPPSLAPGEAPDTEKADAYGTIHHVEKVMLEKMLKEFNHDIPLVAEILGVSKSTVYRKIKRYNLA</sequence>
<dbReference type="InterPro" id="IPR002078">
    <property type="entry name" value="Sigma_54_int"/>
</dbReference>
<keyword evidence="8" id="KW-1185">Reference proteome</keyword>
<dbReference type="InterPro" id="IPR029016">
    <property type="entry name" value="GAF-like_dom_sf"/>
</dbReference>
<evidence type="ECO:0000256" key="4">
    <source>
        <dbReference type="ARBA" id="ARBA00023125"/>
    </source>
</evidence>
<dbReference type="Pfam" id="PF25601">
    <property type="entry name" value="AAA_lid_14"/>
    <property type="match status" value="1"/>
</dbReference>
<name>Q250C2_DESHY</name>
<protein>
    <recommendedName>
        <fullName evidence="6">Sigma-54 factor interaction domain-containing protein</fullName>
    </recommendedName>
</protein>
<evidence type="ECO:0000256" key="1">
    <source>
        <dbReference type="ARBA" id="ARBA00022741"/>
    </source>
</evidence>
<dbReference type="FunFam" id="3.40.50.300:FF:000006">
    <property type="entry name" value="DNA-binding transcriptional regulator NtrC"/>
    <property type="match status" value="1"/>
</dbReference>
<evidence type="ECO:0000313" key="8">
    <source>
        <dbReference type="Proteomes" id="UP000001946"/>
    </source>
</evidence>
<dbReference type="AlphaFoldDB" id="Q250C2"/>
<dbReference type="SUPFAM" id="SSF52540">
    <property type="entry name" value="P-loop containing nucleoside triphosphate hydrolases"/>
    <property type="match status" value="1"/>
</dbReference>
<evidence type="ECO:0000313" key="7">
    <source>
        <dbReference type="EMBL" id="BAE82370.1"/>
    </source>
</evidence>
<dbReference type="InterPro" id="IPR058031">
    <property type="entry name" value="AAA_lid_NorR"/>
</dbReference>
<dbReference type="InterPro" id="IPR025943">
    <property type="entry name" value="Sigma_54_int_dom_ATP-bd_2"/>
</dbReference>
<dbReference type="Gene3D" id="3.30.450.40">
    <property type="match status" value="1"/>
</dbReference>
<dbReference type="InterPro" id="IPR025944">
    <property type="entry name" value="Sigma_54_int_dom_CS"/>
</dbReference>
<keyword evidence="4" id="KW-0238">DNA-binding</keyword>
<dbReference type="SMART" id="SM00382">
    <property type="entry name" value="AAA"/>
    <property type="match status" value="1"/>
</dbReference>
<dbReference type="PANTHER" id="PTHR32071:SF57">
    <property type="entry name" value="C4-DICARBOXYLATE TRANSPORT TRANSCRIPTIONAL REGULATORY PROTEIN DCTD"/>
    <property type="match status" value="1"/>
</dbReference>
<proteinExistence type="predicted"/>
<gene>
    <name evidence="7" type="ordered locus">DSY0581</name>
</gene>
<dbReference type="InterPro" id="IPR027417">
    <property type="entry name" value="P-loop_NTPase"/>
</dbReference>
<dbReference type="eggNOG" id="COG3829">
    <property type="taxonomic scope" value="Bacteria"/>
</dbReference>
<dbReference type="InterPro" id="IPR002197">
    <property type="entry name" value="HTH_Fis"/>
</dbReference>
<dbReference type="GO" id="GO:0043565">
    <property type="term" value="F:sequence-specific DNA binding"/>
    <property type="evidence" value="ECO:0007669"/>
    <property type="project" value="InterPro"/>
</dbReference>
<dbReference type="EMBL" id="AP008230">
    <property type="protein sequence ID" value="BAE82370.1"/>
    <property type="molecule type" value="Genomic_DNA"/>
</dbReference>
<dbReference type="InterPro" id="IPR009057">
    <property type="entry name" value="Homeodomain-like_sf"/>
</dbReference>
<dbReference type="GO" id="GO:0006355">
    <property type="term" value="P:regulation of DNA-templated transcription"/>
    <property type="evidence" value="ECO:0007669"/>
    <property type="project" value="InterPro"/>
</dbReference>
<evidence type="ECO:0000256" key="3">
    <source>
        <dbReference type="ARBA" id="ARBA00023015"/>
    </source>
</evidence>
<dbReference type="PANTHER" id="PTHR32071">
    <property type="entry name" value="TRANSCRIPTIONAL REGULATORY PROTEIN"/>
    <property type="match status" value="1"/>
</dbReference>
<keyword evidence="1" id="KW-0547">Nucleotide-binding</keyword>
<dbReference type="HOGENOM" id="CLU_000445_8_12_9"/>
<dbReference type="PROSITE" id="PS00688">
    <property type="entry name" value="SIGMA54_INTERACT_3"/>
    <property type="match status" value="1"/>
</dbReference>
<keyword evidence="5" id="KW-0804">Transcription</keyword>
<dbReference type="Pfam" id="PF02954">
    <property type="entry name" value="HTH_8"/>
    <property type="match status" value="1"/>
</dbReference>
<dbReference type="CDD" id="cd00009">
    <property type="entry name" value="AAA"/>
    <property type="match status" value="1"/>
</dbReference>
<organism evidence="7 8">
    <name type="scientific">Desulfitobacterium hafniense (strain Y51)</name>
    <dbReference type="NCBI Taxonomy" id="138119"/>
    <lineage>
        <taxon>Bacteria</taxon>
        <taxon>Bacillati</taxon>
        <taxon>Bacillota</taxon>
        <taxon>Clostridia</taxon>
        <taxon>Eubacteriales</taxon>
        <taxon>Desulfitobacteriaceae</taxon>
        <taxon>Desulfitobacterium</taxon>
    </lineage>
</organism>
<dbReference type="InterPro" id="IPR025662">
    <property type="entry name" value="Sigma_54_int_dom_ATP-bd_1"/>
</dbReference>
<keyword evidence="3" id="KW-0805">Transcription regulation</keyword>
<dbReference type="Gene3D" id="1.10.10.60">
    <property type="entry name" value="Homeodomain-like"/>
    <property type="match status" value="1"/>
</dbReference>
<dbReference type="SUPFAM" id="SSF46689">
    <property type="entry name" value="Homeodomain-like"/>
    <property type="match status" value="1"/>
</dbReference>
<dbReference type="PROSITE" id="PS50045">
    <property type="entry name" value="SIGMA54_INTERACT_4"/>
    <property type="match status" value="1"/>
</dbReference>
<feature type="domain" description="Sigma-54 factor interaction" evidence="6">
    <location>
        <begin position="389"/>
        <end position="617"/>
    </location>
</feature>
<reference evidence="7 8" key="1">
    <citation type="journal article" date="2006" name="J. Bacteriol.">
        <title>Complete genome sequence of the dehalorespiring bacterium Desulfitobacterium hafniense Y51 and comparison with Dehalococcoides ethenogenes 195.</title>
        <authorList>
            <person name="Nonaka H."/>
            <person name="Keresztes G."/>
            <person name="Shinoda Y."/>
            <person name="Ikenaga Y."/>
            <person name="Abe M."/>
            <person name="Naito K."/>
            <person name="Inatomi K."/>
            <person name="Furukawa K."/>
            <person name="Inui M."/>
            <person name="Yukawa H."/>
        </authorList>
    </citation>
    <scope>NUCLEOTIDE SEQUENCE [LARGE SCALE GENOMIC DNA]</scope>
    <source>
        <strain evidence="7 8">Y51</strain>
    </source>
</reference>
<dbReference type="Proteomes" id="UP000001946">
    <property type="component" value="Chromosome"/>
</dbReference>
<dbReference type="Gene3D" id="1.10.8.60">
    <property type="match status" value="1"/>
</dbReference>
<evidence type="ECO:0000259" key="6">
    <source>
        <dbReference type="PROSITE" id="PS50045"/>
    </source>
</evidence>
<dbReference type="PROSITE" id="PS00675">
    <property type="entry name" value="SIGMA54_INTERACT_1"/>
    <property type="match status" value="1"/>
</dbReference>
<dbReference type="Pfam" id="PF00158">
    <property type="entry name" value="Sigma54_activat"/>
    <property type="match status" value="1"/>
</dbReference>
<dbReference type="GO" id="GO:0005524">
    <property type="term" value="F:ATP binding"/>
    <property type="evidence" value="ECO:0007669"/>
    <property type="project" value="UniProtKB-KW"/>
</dbReference>
<keyword evidence="2" id="KW-0067">ATP-binding</keyword>